<dbReference type="AlphaFoldDB" id="A0A5B7I894"/>
<dbReference type="Proteomes" id="UP000324222">
    <property type="component" value="Unassembled WGS sequence"/>
</dbReference>
<comment type="caution">
    <text evidence="1">The sequence shown here is derived from an EMBL/GenBank/DDBJ whole genome shotgun (WGS) entry which is preliminary data.</text>
</comment>
<evidence type="ECO:0000313" key="2">
    <source>
        <dbReference type="Proteomes" id="UP000324222"/>
    </source>
</evidence>
<gene>
    <name evidence="1" type="ORF">E2C01_075328</name>
</gene>
<organism evidence="1 2">
    <name type="scientific">Portunus trituberculatus</name>
    <name type="common">Swimming crab</name>
    <name type="synonym">Neptunus trituberculatus</name>
    <dbReference type="NCBI Taxonomy" id="210409"/>
    <lineage>
        <taxon>Eukaryota</taxon>
        <taxon>Metazoa</taxon>
        <taxon>Ecdysozoa</taxon>
        <taxon>Arthropoda</taxon>
        <taxon>Crustacea</taxon>
        <taxon>Multicrustacea</taxon>
        <taxon>Malacostraca</taxon>
        <taxon>Eumalacostraca</taxon>
        <taxon>Eucarida</taxon>
        <taxon>Decapoda</taxon>
        <taxon>Pleocyemata</taxon>
        <taxon>Brachyura</taxon>
        <taxon>Eubrachyura</taxon>
        <taxon>Portunoidea</taxon>
        <taxon>Portunidae</taxon>
        <taxon>Portuninae</taxon>
        <taxon>Portunus</taxon>
    </lineage>
</organism>
<evidence type="ECO:0000313" key="1">
    <source>
        <dbReference type="EMBL" id="MPC80740.1"/>
    </source>
</evidence>
<protein>
    <submittedName>
        <fullName evidence="1">Uncharacterized protein</fullName>
    </submittedName>
</protein>
<keyword evidence="2" id="KW-1185">Reference proteome</keyword>
<dbReference type="OrthoDB" id="6372687at2759"/>
<name>A0A5B7I894_PORTR</name>
<dbReference type="EMBL" id="VSRR010054871">
    <property type="protein sequence ID" value="MPC80740.1"/>
    <property type="molecule type" value="Genomic_DNA"/>
</dbReference>
<accession>A0A5B7I894</accession>
<reference evidence="1 2" key="1">
    <citation type="submission" date="2019-05" db="EMBL/GenBank/DDBJ databases">
        <title>Another draft genome of Portunus trituberculatus and its Hox gene families provides insights of decapod evolution.</title>
        <authorList>
            <person name="Jeong J.-H."/>
            <person name="Song I."/>
            <person name="Kim S."/>
            <person name="Choi T."/>
            <person name="Kim D."/>
            <person name="Ryu S."/>
            <person name="Kim W."/>
        </authorList>
    </citation>
    <scope>NUCLEOTIDE SEQUENCE [LARGE SCALE GENOMIC DNA]</scope>
    <source>
        <tissue evidence="1">Muscle</tissue>
    </source>
</reference>
<sequence length="82" mass="8812">MVGVVYKARAEDEDLGLTCPLGPGQHTRCPCAAITYSIRAPQNALHHPLFTIHESSGQVFLQEGSQLSPGNSHELEIIASSK</sequence>
<proteinExistence type="predicted"/>